<protein>
    <submittedName>
        <fullName evidence="1">Uncharacterized protein</fullName>
    </submittedName>
</protein>
<reference evidence="1 2" key="1">
    <citation type="submission" date="2017-07" db="EMBL/GenBank/DDBJ databases">
        <authorList>
            <person name="Zhi S."/>
            <person name="Banting G."/>
            <person name="Neumann N."/>
        </authorList>
    </citation>
    <scope>NUCLEOTIDE SEQUENCE [LARGE SCALE GENOMIC DNA]</scope>
    <source>
        <strain evidence="1 2">WW41</strain>
    </source>
</reference>
<evidence type="ECO:0000313" key="1">
    <source>
        <dbReference type="EMBL" id="OZP04348.1"/>
    </source>
</evidence>
<accession>A0AB74MXM1</accession>
<organism evidence="1 2">
    <name type="scientific">Escherichia coli</name>
    <dbReference type="NCBI Taxonomy" id="562"/>
    <lineage>
        <taxon>Bacteria</taxon>
        <taxon>Pseudomonadati</taxon>
        <taxon>Pseudomonadota</taxon>
        <taxon>Gammaproteobacteria</taxon>
        <taxon>Enterobacterales</taxon>
        <taxon>Enterobacteriaceae</taxon>
        <taxon>Escherichia</taxon>
    </lineage>
</organism>
<dbReference type="EMBL" id="NNAK01000006">
    <property type="protein sequence ID" value="OZP04348.1"/>
    <property type="molecule type" value="Genomic_DNA"/>
</dbReference>
<proteinExistence type="predicted"/>
<comment type="caution">
    <text evidence="1">The sequence shown here is derived from an EMBL/GenBank/DDBJ whole genome shotgun (WGS) entry which is preliminary data.</text>
</comment>
<name>A0AB74MXM1_ECOLX</name>
<dbReference type="Proteomes" id="UP000264870">
    <property type="component" value="Unassembled WGS sequence"/>
</dbReference>
<dbReference type="AlphaFoldDB" id="A0AB74MXM1"/>
<evidence type="ECO:0000313" key="2">
    <source>
        <dbReference type="Proteomes" id="UP000264870"/>
    </source>
</evidence>
<gene>
    <name evidence="1" type="ORF">CG702_03585</name>
</gene>
<sequence length="62" mass="7076">MLYLIVGAGQESSQCNNATYILNNNWQQLSQLTKAEILDGNLHHARVIHRVNWAAEILKYLP</sequence>